<dbReference type="Proteomes" id="UP000287447">
    <property type="component" value="Unassembled WGS sequence"/>
</dbReference>
<organism evidence="7 8">
    <name type="scientific">Hwanghaeella grinnelliae</name>
    <dbReference type="NCBI Taxonomy" id="2500179"/>
    <lineage>
        <taxon>Bacteria</taxon>
        <taxon>Pseudomonadati</taxon>
        <taxon>Pseudomonadota</taxon>
        <taxon>Alphaproteobacteria</taxon>
        <taxon>Rhodospirillales</taxon>
        <taxon>Rhodospirillaceae</taxon>
        <taxon>Hwanghaeella</taxon>
    </lineage>
</organism>
<keyword evidence="3" id="KW-0786">Thiamine pyrophosphate</keyword>
<evidence type="ECO:0000313" key="7">
    <source>
        <dbReference type="EMBL" id="RVU39616.1"/>
    </source>
</evidence>
<evidence type="ECO:0000313" key="8">
    <source>
        <dbReference type="Proteomes" id="UP000287447"/>
    </source>
</evidence>
<dbReference type="OrthoDB" id="9766715at2"/>
<dbReference type="GO" id="GO:0006086">
    <property type="term" value="P:pyruvate decarboxylation to acetyl-CoA"/>
    <property type="evidence" value="ECO:0007669"/>
    <property type="project" value="TreeGrafter"/>
</dbReference>
<reference evidence="8" key="1">
    <citation type="submission" date="2019-01" db="EMBL/GenBank/DDBJ databases">
        <title>Gri0909 isolated from a small marine red alga.</title>
        <authorList>
            <person name="Kim J."/>
            <person name="Jeong S.E."/>
            <person name="Jeon C.O."/>
        </authorList>
    </citation>
    <scope>NUCLEOTIDE SEQUENCE [LARGE SCALE GENOMIC DNA]</scope>
    <source>
        <strain evidence="8">Gri0909</strain>
    </source>
</reference>
<dbReference type="RefSeq" id="WP_127764987.1">
    <property type="nucleotide sequence ID" value="NZ_SADE01000001.1"/>
</dbReference>
<name>A0A3S2VR25_9PROT</name>
<dbReference type="GO" id="GO:0004739">
    <property type="term" value="F:pyruvate dehydrogenase (acetyl-transferring) activity"/>
    <property type="evidence" value="ECO:0007669"/>
    <property type="project" value="UniProtKB-EC"/>
</dbReference>
<dbReference type="Gene3D" id="3.40.50.970">
    <property type="match status" value="1"/>
</dbReference>
<evidence type="ECO:0000256" key="4">
    <source>
        <dbReference type="ARBA" id="ARBA00025211"/>
    </source>
</evidence>
<evidence type="ECO:0000256" key="2">
    <source>
        <dbReference type="ARBA" id="ARBA00023002"/>
    </source>
</evidence>
<dbReference type="PANTHER" id="PTHR11516">
    <property type="entry name" value="PYRUVATE DEHYDROGENASE E1 COMPONENT, ALPHA SUBUNIT BACTERIAL AND ORGANELLAR"/>
    <property type="match status" value="1"/>
</dbReference>
<evidence type="ECO:0000256" key="3">
    <source>
        <dbReference type="ARBA" id="ARBA00023052"/>
    </source>
</evidence>
<dbReference type="Pfam" id="PF00676">
    <property type="entry name" value="E1_dh"/>
    <property type="match status" value="1"/>
</dbReference>
<feature type="domain" description="Dehydrogenase E1 component" evidence="6">
    <location>
        <begin position="16"/>
        <end position="311"/>
    </location>
</feature>
<keyword evidence="8" id="KW-1185">Reference proteome</keyword>
<dbReference type="InterPro" id="IPR029061">
    <property type="entry name" value="THDP-binding"/>
</dbReference>
<evidence type="ECO:0000259" key="6">
    <source>
        <dbReference type="Pfam" id="PF00676"/>
    </source>
</evidence>
<sequence length="320" mass="34958">MSKNFDNDLISRLYRKIRLIRRMEEVVAEIYPSDKIKSPVHLSIGQEAISVAFCDPLRRQDVVSMTYRGHAAFLAKGGSPSGMMAELYGKRDGVAHGIAGSMHLVDMDNGILGASAVVGTTIPVAVGYAMAIKMRGEDRVVVCFLGDGATEEGVFPESLNFAALHGLPILFVCENNGLAIHSPLSNRWAQPDLCRRVEGYGVETHRFEDMDTIVLRAWAAERIEAIRTGASEGPIFAECPTYRWLQHVGPNDDHDQDYRDAGEAAHWRGKDEVARLGDALAPDMRSAIDEEVEAIIAEAVAYAESSPFPQPGELNVGAYA</sequence>
<proteinExistence type="predicted"/>
<gene>
    <name evidence="7" type="ORF">EOI86_10435</name>
</gene>
<dbReference type="EMBL" id="SADE01000001">
    <property type="protein sequence ID" value="RVU39616.1"/>
    <property type="molecule type" value="Genomic_DNA"/>
</dbReference>
<dbReference type="InterPro" id="IPR050642">
    <property type="entry name" value="PDH_E1_Alpha_Subunit"/>
</dbReference>
<comment type="catalytic activity">
    <reaction evidence="5">
        <text>N(6)-[(R)-lipoyl]-L-lysyl-[protein] + pyruvate + H(+) = N(6)-[(R)-S(8)-acetyldihydrolipoyl]-L-lysyl-[protein] + CO2</text>
        <dbReference type="Rhea" id="RHEA:19189"/>
        <dbReference type="Rhea" id="RHEA-COMP:10474"/>
        <dbReference type="Rhea" id="RHEA-COMP:10478"/>
        <dbReference type="ChEBI" id="CHEBI:15361"/>
        <dbReference type="ChEBI" id="CHEBI:15378"/>
        <dbReference type="ChEBI" id="CHEBI:16526"/>
        <dbReference type="ChEBI" id="CHEBI:83099"/>
        <dbReference type="ChEBI" id="CHEBI:83111"/>
        <dbReference type="EC" id="1.2.4.1"/>
    </reaction>
</comment>
<accession>A0A3S2VR25</accession>
<keyword evidence="2" id="KW-0560">Oxidoreductase</keyword>
<comment type="cofactor">
    <cofactor evidence="1">
        <name>thiamine diphosphate</name>
        <dbReference type="ChEBI" id="CHEBI:58937"/>
    </cofactor>
</comment>
<dbReference type="PANTHER" id="PTHR11516:SF60">
    <property type="entry name" value="PYRUVATE DEHYDROGENASE E1 COMPONENT SUBUNIT ALPHA"/>
    <property type="match status" value="1"/>
</dbReference>
<dbReference type="AlphaFoldDB" id="A0A3S2VR25"/>
<dbReference type="SUPFAM" id="SSF52518">
    <property type="entry name" value="Thiamin diphosphate-binding fold (THDP-binding)"/>
    <property type="match status" value="1"/>
</dbReference>
<protein>
    <submittedName>
        <fullName evidence="7">Thiamine pyrophosphate-dependent dehydrogenase E1 component subunit alpha</fullName>
    </submittedName>
</protein>
<comment type="function">
    <text evidence="4">The pyruvate dehydrogenase complex catalyzes the overall conversion of pyruvate to acetyl-CoA and CO(2). It contains multiple copies of three enzymatic components: pyruvate dehydrogenase (E1), dihydrolipoamide acetyltransferase (E2) and lipoamide dehydrogenase (E3).</text>
</comment>
<comment type="caution">
    <text evidence="7">The sequence shown here is derived from an EMBL/GenBank/DDBJ whole genome shotgun (WGS) entry which is preliminary data.</text>
</comment>
<evidence type="ECO:0000256" key="5">
    <source>
        <dbReference type="ARBA" id="ARBA00051231"/>
    </source>
</evidence>
<evidence type="ECO:0000256" key="1">
    <source>
        <dbReference type="ARBA" id="ARBA00001964"/>
    </source>
</evidence>
<dbReference type="InterPro" id="IPR001017">
    <property type="entry name" value="DH_E1"/>
</dbReference>
<dbReference type="CDD" id="cd02000">
    <property type="entry name" value="TPP_E1_PDC_ADC_BCADC"/>
    <property type="match status" value="1"/>
</dbReference>